<name>A0A7G2FHQ2_ARATH</name>
<accession>A0A7G2FHQ2</accession>
<protein>
    <submittedName>
        <fullName evidence="1">(thale cress) hypothetical protein</fullName>
    </submittedName>
</protein>
<dbReference type="AlphaFoldDB" id="A0A7G2FHQ2"/>
<evidence type="ECO:0000313" key="1">
    <source>
        <dbReference type="EMBL" id="CAD5332879.1"/>
    </source>
</evidence>
<gene>
    <name evidence="1" type="ORF">AT9943_LOCUS20263</name>
</gene>
<sequence>MDNEVEIRPNMLGSASVWTAYDEYEMPQWYALVHKGITRRVDASQFGNVAITGKEDENASEVCLDLDLAAVIQELLKCNLGDDELMFNPALASLHMFLGEVEDTQNRVVFCGWRNCIEDPAFLS</sequence>
<dbReference type="EMBL" id="LR881470">
    <property type="protein sequence ID" value="CAD5332879.1"/>
    <property type="molecule type" value="Genomic_DNA"/>
</dbReference>
<proteinExistence type="predicted"/>
<reference evidence="1 2" key="1">
    <citation type="submission" date="2020-09" db="EMBL/GenBank/DDBJ databases">
        <authorList>
            <person name="Ashkenazy H."/>
        </authorList>
    </citation>
    <scope>NUCLEOTIDE SEQUENCE [LARGE SCALE GENOMIC DNA]</scope>
    <source>
        <strain evidence="2">cv. Cdm-0</strain>
    </source>
</reference>
<evidence type="ECO:0000313" key="2">
    <source>
        <dbReference type="Proteomes" id="UP000516314"/>
    </source>
</evidence>
<dbReference type="Proteomes" id="UP000516314">
    <property type="component" value="Chromosome 5"/>
</dbReference>
<organism evidence="1 2">
    <name type="scientific">Arabidopsis thaliana</name>
    <name type="common">Mouse-ear cress</name>
    <dbReference type="NCBI Taxonomy" id="3702"/>
    <lineage>
        <taxon>Eukaryota</taxon>
        <taxon>Viridiplantae</taxon>
        <taxon>Streptophyta</taxon>
        <taxon>Embryophyta</taxon>
        <taxon>Tracheophyta</taxon>
        <taxon>Spermatophyta</taxon>
        <taxon>Magnoliopsida</taxon>
        <taxon>eudicotyledons</taxon>
        <taxon>Gunneridae</taxon>
        <taxon>Pentapetalae</taxon>
        <taxon>rosids</taxon>
        <taxon>malvids</taxon>
        <taxon>Brassicales</taxon>
        <taxon>Brassicaceae</taxon>
        <taxon>Camelineae</taxon>
        <taxon>Arabidopsis</taxon>
    </lineage>
</organism>